<evidence type="ECO:0000256" key="1">
    <source>
        <dbReference type="ARBA" id="ARBA00010088"/>
    </source>
</evidence>
<feature type="chain" id="PRO_5045757901" evidence="3">
    <location>
        <begin position="23"/>
        <end position="316"/>
    </location>
</feature>
<dbReference type="Gene3D" id="3.40.50.1820">
    <property type="entry name" value="alpha/beta hydrolase"/>
    <property type="match status" value="1"/>
</dbReference>
<comment type="similarity">
    <text evidence="1">Belongs to the peptidase S33 family.</text>
</comment>
<feature type="domain" description="Serine aminopeptidase S33" evidence="4">
    <location>
        <begin position="62"/>
        <end position="296"/>
    </location>
</feature>
<dbReference type="RefSeq" id="WP_220104406.1">
    <property type="nucleotide sequence ID" value="NZ_JAHZSS010000014.1"/>
</dbReference>
<accession>A0ABS7EHL8</accession>
<keyword evidence="2" id="KW-0378">Hydrolase</keyword>
<evidence type="ECO:0000313" key="6">
    <source>
        <dbReference type="Proteomes" id="UP001166251"/>
    </source>
</evidence>
<dbReference type="PRINTS" id="PR00111">
    <property type="entry name" value="ABHYDROLASE"/>
</dbReference>
<keyword evidence="3" id="KW-0732">Signal</keyword>
<keyword evidence="6" id="KW-1185">Reference proteome</keyword>
<organism evidence="5 6">
    <name type="scientific">Neiella holothuriorum</name>
    <dbReference type="NCBI Taxonomy" id="2870530"/>
    <lineage>
        <taxon>Bacteria</taxon>
        <taxon>Pseudomonadati</taxon>
        <taxon>Pseudomonadota</taxon>
        <taxon>Gammaproteobacteria</taxon>
        <taxon>Alteromonadales</taxon>
        <taxon>Echinimonadaceae</taxon>
        <taxon>Neiella</taxon>
    </lineage>
</organism>
<dbReference type="PANTHER" id="PTHR11614">
    <property type="entry name" value="PHOSPHOLIPASE-RELATED"/>
    <property type="match status" value="1"/>
</dbReference>
<dbReference type="Pfam" id="PF12146">
    <property type="entry name" value="Hydrolase_4"/>
    <property type="match status" value="1"/>
</dbReference>
<dbReference type="PRINTS" id="PR00793">
    <property type="entry name" value="PROAMNOPTASE"/>
</dbReference>
<dbReference type="SUPFAM" id="SSF53474">
    <property type="entry name" value="alpha/beta-Hydrolases"/>
    <property type="match status" value="1"/>
</dbReference>
<gene>
    <name evidence="5" type="ORF">K0504_11850</name>
</gene>
<dbReference type="EMBL" id="JAHZSS010000014">
    <property type="protein sequence ID" value="MBW8191729.1"/>
    <property type="molecule type" value="Genomic_DNA"/>
</dbReference>
<protein>
    <submittedName>
        <fullName evidence="5">Lysophospholipase</fullName>
    </submittedName>
</protein>
<name>A0ABS7EHL8_9GAMM</name>
<dbReference type="InterPro" id="IPR051044">
    <property type="entry name" value="MAG_DAG_Lipase"/>
</dbReference>
<dbReference type="InterPro" id="IPR022742">
    <property type="entry name" value="Hydrolase_4"/>
</dbReference>
<evidence type="ECO:0000256" key="3">
    <source>
        <dbReference type="SAM" id="SignalP"/>
    </source>
</evidence>
<comment type="caution">
    <text evidence="5">The sequence shown here is derived from an EMBL/GenBank/DDBJ whole genome shotgun (WGS) entry which is preliminary data.</text>
</comment>
<dbReference type="Proteomes" id="UP001166251">
    <property type="component" value="Unassembled WGS sequence"/>
</dbReference>
<feature type="signal peptide" evidence="3">
    <location>
        <begin position="1"/>
        <end position="22"/>
    </location>
</feature>
<dbReference type="InterPro" id="IPR029058">
    <property type="entry name" value="AB_hydrolase_fold"/>
</dbReference>
<evidence type="ECO:0000313" key="5">
    <source>
        <dbReference type="EMBL" id="MBW8191729.1"/>
    </source>
</evidence>
<dbReference type="InterPro" id="IPR000073">
    <property type="entry name" value="AB_hydrolase_1"/>
</dbReference>
<dbReference type="InterPro" id="IPR002410">
    <property type="entry name" value="Peptidase_S33"/>
</dbReference>
<evidence type="ECO:0000256" key="2">
    <source>
        <dbReference type="ARBA" id="ARBA00022801"/>
    </source>
</evidence>
<evidence type="ECO:0000259" key="4">
    <source>
        <dbReference type="Pfam" id="PF12146"/>
    </source>
</evidence>
<sequence>MIRIRFCYWLITMLFCSVPLAAANDDHLLDEINQHIEQRSELQYVTRHNTELGYFARMASEQPDTALVYLHGIASHSGWFELAANRIASQGYDVYMLDRRGSGVNRAERDIIPGHIESWHDWLDDLDDFVRQLRNQYSRVYLVGLSWGGKLATAYSLAHPDKVNGLILVTPGLVAAVDYNGFEKLSIAVCHLFCQQKQYPVPVTPEMFSDKQQWVDFIHADPLRNPIVTAEFLWQTHRMDKWITANISKLDRPTQLFLAGKDEIIDNDKVTQLLFRGQQATAVQHYPNQVHAIQLEMPTRLASDITQWLHHMEKQP</sequence>
<reference evidence="5" key="1">
    <citation type="submission" date="2021-07" db="EMBL/GenBank/DDBJ databases">
        <title>Neiella marina sp. nov., isolated from the intestinal content of sea cucumber Apostichopus japonicus.</title>
        <authorList>
            <person name="Bai X."/>
        </authorList>
    </citation>
    <scope>NUCLEOTIDE SEQUENCE</scope>
    <source>
        <strain evidence="5">126</strain>
    </source>
</reference>
<proteinExistence type="inferred from homology"/>